<dbReference type="CDD" id="cd12087">
    <property type="entry name" value="TM_EGFR-like"/>
    <property type="match status" value="1"/>
</dbReference>
<keyword evidence="1" id="KW-1133">Transmembrane helix</keyword>
<dbReference type="Proteomes" id="UP000800035">
    <property type="component" value="Unassembled WGS sequence"/>
</dbReference>
<keyword evidence="1" id="KW-0472">Membrane</keyword>
<accession>A0A6A5U8A8</accession>
<protein>
    <submittedName>
        <fullName evidence="2">Uncharacterized protein</fullName>
    </submittedName>
</protein>
<dbReference type="AlphaFoldDB" id="A0A6A5U8A8"/>
<organism evidence="2 3">
    <name type="scientific">Byssothecium circinans</name>
    <dbReference type="NCBI Taxonomy" id="147558"/>
    <lineage>
        <taxon>Eukaryota</taxon>
        <taxon>Fungi</taxon>
        <taxon>Dikarya</taxon>
        <taxon>Ascomycota</taxon>
        <taxon>Pezizomycotina</taxon>
        <taxon>Dothideomycetes</taxon>
        <taxon>Pleosporomycetidae</taxon>
        <taxon>Pleosporales</taxon>
        <taxon>Massarineae</taxon>
        <taxon>Massarinaceae</taxon>
        <taxon>Byssothecium</taxon>
    </lineage>
</organism>
<proteinExistence type="predicted"/>
<reference evidence="2" key="1">
    <citation type="journal article" date="2020" name="Stud. Mycol.">
        <title>101 Dothideomycetes genomes: a test case for predicting lifestyles and emergence of pathogens.</title>
        <authorList>
            <person name="Haridas S."/>
            <person name="Albert R."/>
            <person name="Binder M."/>
            <person name="Bloem J."/>
            <person name="Labutti K."/>
            <person name="Salamov A."/>
            <person name="Andreopoulos B."/>
            <person name="Baker S."/>
            <person name="Barry K."/>
            <person name="Bills G."/>
            <person name="Bluhm B."/>
            <person name="Cannon C."/>
            <person name="Castanera R."/>
            <person name="Culley D."/>
            <person name="Daum C."/>
            <person name="Ezra D."/>
            <person name="Gonzalez J."/>
            <person name="Henrissat B."/>
            <person name="Kuo A."/>
            <person name="Liang C."/>
            <person name="Lipzen A."/>
            <person name="Lutzoni F."/>
            <person name="Magnuson J."/>
            <person name="Mondo S."/>
            <person name="Nolan M."/>
            <person name="Ohm R."/>
            <person name="Pangilinan J."/>
            <person name="Park H.-J."/>
            <person name="Ramirez L."/>
            <person name="Alfaro M."/>
            <person name="Sun H."/>
            <person name="Tritt A."/>
            <person name="Yoshinaga Y."/>
            <person name="Zwiers L.-H."/>
            <person name="Turgeon B."/>
            <person name="Goodwin S."/>
            <person name="Spatafora J."/>
            <person name="Crous P."/>
            <person name="Grigoriev I."/>
        </authorList>
    </citation>
    <scope>NUCLEOTIDE SEQUENCE</scope>
    <source>
        <strain evidence="2">CBS 675.92</strain>
    </source>
</reference>
<name>A0A6A5U8A8_9PLEO</name>
<feature type="transmembrane region" description="Helical" evidence="1">
    <location>
        <begin position="16"/>
        <end position="39"/>
    </location>
</feature>
<gene>
    <name evidence="2" type="ORF">CC80DRAFT_488876</name>
</gene>
<sequence length="101" mass="10718">MTESPSSPGISRSARIGIVVGASCAAIVLAGVCLGAYVIGRRKRTHHSSSSFQEPSEYSNQKPALLHPTLLPDIDALQIPVHEMESPTNATVGRAELPEKQ</sequence>
<keyword evidence="3" id="KW-1185">Reference proteome</keyword>
<dbReference type="EMBL" id="ML976982">
    <property type="protein sequence ID" value="KAF1960580.1"/>
    <property type="molecule type" value="Genomic_DNA"/>
</dbReference>
<keyword evidence="1" id="KW-0812">Transmembrane</keyword>
<evidence type="ECO:0000313" key="3">
    <source>
        <dbReference type="Proteomes" id="UP000800035"/>
    </source>
</evidence>
<evidence type="ECO:0000313" key="2">
    <source>
        <dbReference type="EMBL" id="KAF1960580.1"/>
    </source>
</evidence>
<evidence type="ECO:0000256" key="1">
    <source>
        <dbReference type="SAM" id="Phobius"/>
    </source>
</evidence>